<keyword evidence="2" id="KW-0540">Nuclease</keyword>
<gene>
    <name evidence="2" type="ORF">IV74_GL000761</name>
</gene>
<dbReference type="PANTHER" id="PTHR37291">
    <property type="entry name" value="5-METHYLCYTOSINE-SPECIFIC RESTRICTION ENZYME B"/>
    <property type="match status" value="1"/>
</dbReference>
<keyword evidence="2" id="KW-0378">Hydrolase</keyword>
<dbReference type="EMBL" id="JQBS01000018">
    <property type="protein sequence ID" value="KRN56758.1"/>
    <property type="molecule type" value="Genomic_DNA"/>
</dbReference>
<dbReference type="Proteomes" id="UP000051658">
    <property type="component" value="Unassembled WGS sequence"/>
</dbReference>
<name>A0A0R2HZR7_CARDV</name>
<dbReference type="SUPFAM" id="SSF52540">
    <property type="entry name" value="P-loop containing nucleoside triphosphate hydrolases"/>
    <property type="match status" value="1"/>
</dbReference>
<dbReference type="Gene3D" id="3.40.50.300">
    <property type="entry name" value="P-loop containing nucleotide triphosphate hydrolases"/>
    <property type="match status" value="2"/>
</dbReference>
<dbReference type="Pfam" id="PF07728">
    <property type="entry name" value="AAA_5"/>
    <property type="match status" value="1"/>
</dbReference>
<dbReference type="PANTHER" id="PTHR37291:SF1">
    <property type="entry name" value="TYPE IV METHYL-DIRECTED RESTRICTION ENZYME ECOKMCRB SUBUNIT"/>
    <property type="match status" value="1"/>
</dbReference>
<dbReference type="InterPro" id="IPR011704">
    <property type="entry name" value="ATPase_dyneun-rel_AAA"/>
</dbReference>
<dbReference type="SMART" id="SM00382">
    <property type="entry name" value="AAA"/>
    <property type="match status" value="1"/>
</dbReference>
<dbReference type="AlphaFoldDB" id="A0A0R2HZR7"/>
<dbReference type="GO" id="GO:0016887">
    <property type="term" value="F:ATP hydrolysis activity"/>
    <property type="evidence" value="ECO:0007669"/>
    <property type="project" value="InterPro"/>
</dbReference>
<dbReference type="GO" id="GO:0005524">
    <property type="term" value="F:ATP binding"/>
    <property type="evidence" value="ECO:0007669"/>
    <property type="project" value="InterPro"/>
</dbReference>
<keyword evidence="2" id="KW-0255">Endonuclease</keyword>
<dbReference type="GO" id="GO:0004519">
    <property type="term" value="F:endonuclease activity"/>
    <property type="evidence" value="ECO:0007669"/>
    <property type="project" value="UniProtKB-KW"/>
</dbReference>
<accession>A0A0R2HZR7</accession>
<dbReference type="eggNOG" id="COG1401">
    <property type="taxonomic scope" value="Bacteria"/>
</dbReference>
<evidence type="ECO:0000313" key="3">
    <source>
        <dbReference type="Proteomes" id="UP000051658"/>
    </source>
</evidence>
<dbReference type="PATRIC" id="fig|1449336.4.peg.778"/>
<dbReference type="InterPro" id="IPR052934">
    <property type="entry name" value="Methyl-DNA_Rec/Restrict_Enz"/>
</dbReference>
<reference evidence="2 3" key="1">
    <citation type="journal article" date="2015" name="Genome Announc.">
        <title>Expanding the biotechnology potential of lactobacilli through comparative genomics of 213 strains and associated genera.</title>
        <authorList>
            <person name="Sun Z."/>
            <person name="Harris H.M."/>
            <person name="McCann A."/>
            <person name="Guo C."/>
            <person name="Argimon S."/>
            <person name="Zhang W."/>
            <person name="Yang X."/>
            <person name="Jeffery I.B."/>
            <person name="Cooney J.C."/>
            <person name="Kagawa T.F."/>
            <person name="Liu W."/>
            <person name="Song Y."/>
            <person name="Salvetti E."/>
            <person name="Wrobel A."/>
            <person name="Rasinkangas P."/>
            <person name="Parkhill J."/>
            <person name="Rea M.C."/>
            <person name="O'Sullivan O."/>
            <person name="Ritari J."/>
            <person name="Douillard F.P."/>
            <person name="Paul Ross R."/>
            <person name="Yang R."/>
            <person name="Briner A.E."/>
            <person name="Felis G.E."/>
            <person name="de Vos W.M."/>
            <person name="Barrangou R."/>
            <person name="Klaenhammer T.R."/>
            <person name="Caufield P.W."/>
            <person name="Cui Y."/>
            <person name="Zhang H."/>
            <person name="O'Toole P.W."/>
        </authorList>
    </citation>
    <scope>NUCLEOTIDE SEQUENCE [LARGE SCALE GENOMIC DNA]</scope>
    <source>
        <strain evidence="2 3">DSM 20623</strain>
    </source>
</reference>
<feature type="domain" description="AAA+ ATPase" evidence="1">
    <location>
        <begin position="180"/>
        <end position="464"/>
    </location>
</feature>
<protein>
    <submittedName>
        <fullName evidence="2">Endonuclease</fullName>
    </submittedName>
</protein>
<dbReference type="eggNOG" id="COG0507">
    <property type="taxonomic scope" value="Bacteria"/>
</dbReference>
<proteinExistence type="predicted"/>
<comment type="caution">
    <text evidence="2">The sequence shown here is derived from an EMBL/GenBank/DDBJ whole genome shotgun (WGS) entry which is preliminary data.</text>
</comment>
<dbReference type="InterPro" id="IPR003593">
    <property type="entry name" value="AAA+_ATPase"/>
</dbReference>
<sequence length="567" mass="65772">MDFKDTGNEYKEFKYLLKRFVEQANINIKSNENKKTTIGIDGFENNKFSRVKNYDVLNIAGIDYHIHLFSNSSYGPTSGENSSKIPYFDYSLPNGNWANVRTTFQNFEISSLRIVEWNKEKNRDKELGISYKIAELDLFSKEKPNKTLIRFYEDFVNVGKKESSMEFTNKKNELAYKLEKSKNIILRGAPGTGKSYLAKEIAAEIIGISKEELKDSEQFEFVQFHPSYDYTDFVEGLRPVTPDDGEMGFELQDGIFKSFCGKAIEALRIGGKDNFEESWAKYLAHVNTADEKEYVTKTAYLTVNSVNNFNVTYDSGVNGGVLPKRYVYELYKNSDYKKQLYYRGQALVVIEKMKKKFGLVPYLAPSESNSVEGKKFVFVIDEINRGEISKILGELFFSIDPSYRGKSGSVKTQYANLRQDDENFYIPENVYIIGTMNDIDRSVDSFDFAMRRRFRFIEIKANETLSMWQGQLDDDKIESASDRLISLNEKISVIDDLNSNYHIGPSYFLKLPELDYSYEVLWQDYLQPLLEEYIRGSYEEKQKIESMKDAYNLITKIDEVNYNEDPR</sequence>
<evidence type="ECO:0000259" key="1">
    <source>
        <dbReference type="SMART" id="SM00382"/>
    </source>
</evidence>
<dbReference type="InterPro" id="IPR027417">
    <property type="entry name" value="P-loop_NTPase"/>
</dbReference>
<evidence type="ECO:0000313" key="2">
    <source>
        <dbReference type="EMBL" id="KRN56758.1"/>
    </source>
</evidence>
<organism evidence="2 3">
    <name type="scientific">Carnobacterium divergens DSM 20623</name>
    <dbReference type="NCBI Taxonomy" id="1449336"/>
    <lineage>
        <taxon>Bacteria</taxon>
        <taxon>Bacillati</taxon>
        <taxon>Bacillota</taxon>
        <taxon>Bacilli</taxon>
        <taxon>Lactobacillales</taxon>
        <taxon>Carnobacteriaceae</taxon>
        <taxon>Carnobacterium</taxon>
    </lineage>
</organism>
<keyword evidence="3" id="KW-1185">Reference proteome</keyword>
<dbReference type="GeneID" id="89587704"/>
<dbReference type="RefSeq" id="WP_034572522.1">
    <property type="nucleotide sequence ID" value="NZ_JQBS01000018.1"/>
</dbReference>